<dbReference type="Proteomes" id="UP001596501">
    <property type="component" value="Unassembled WGS sequence"/>
</dbReference>
<sequence>MSTLIRPPITKRYLYDGLPVSVQCEVGHGQDEPDATTLSCPQCGLPFVVAQAVLFMATFNARQLTVDGAALQRVS</sequence>
<organism evidence="1 2">
    <name type="scientific">Hydrogenophaga atypica</name>
    <dbReference type="NCBI Taxonomy" id="249409"/>
    <lineage>
        <taxon>Bacteria</taxon>
        <taxon>Pseudomonadati</taxon>
        <taxon>Pseudomonadota</taxon>
        <taxon>Betaproteobacteria</taxon>
        <taxon>Burkholderiales</taxon>
        <taxon>Comamonadaceae</taxon>
        <taxon>Hydrogenophaga</taxon>
    </lineage>
</organism>
<dbReference type="EMBL" id="JBHTCA010000014">
    <property type="protein sequence ID" value="MFC7410395.1"/>
    <property type="molecule type" value="Genomic_DNA"/>
</dbReference>
<reference evidence="2" key="1">
    <citation type="journal article" date="2019" name="Int. J. Syst. Evol. Microbiol.">
        <title>The Global Catalogue of Microorganisms (GCM) 10K type strain sequencing project: providing services to taxonomists for standard genome sequencing and annotation.</title>
        <authorList>
            <consortium name="The Broad Institute Genomics Platform"/>
            <consortium name="The Broad Institute Genome Sequencing Center for Infectious Disease"/>
            <person name="Wu L."/>
            <person name="Ma J."/>
        </authorList>
    </citation>
    <scope>NUCLEOTIDE SEQUENCE [LARGE SCALE GENOMIC DNA]</scope>
    <source>
        <strain evidence="2">CGMCC 1.12371</strain>
    </source>
</reference>
<dbReference type="RefSeq" id="WP_382225399.1">
    <property type="nucleotide sequence ID" value="NZ_JBHTCA010000014.1"/>
</dbReference>
<name>A0ABW2QLV8_9BURK</name>
<evidence type="ECO:0000313" key="2">
    <source>
        <dbReference type="Proteomes" id="UP001596501"/>
    </source>
</evidence>
<keyword evidence="2" id="KW-1185">Reference proteome</keyword>
<proteinExistence type="predicted"/>
<comment type="caution">
    <text evidence="1">The sequence shown here is derived from an EMBL/GenBank/DDBJ whole genome shotgun (WGS) entry which is preliminary data.</text>
</comment>
<protein>
    <submittedName>
        <fullName evidence="1">Uncharacterized protein</fullName>
    </submittedName>
</protein>
<evidence type="ECO:0000313" key="1">
    <source>
        <dbReference type="EMBL" id="MFC7410395.1"/>
    </source>
</evidence>
<accession>A0ABW2QLV8</accession>
<gene>
    <name evidence="1" type="ORF">ACFQPB_16135</name>
</gene>